<dbReference type="EMBL" id="JAFMNX010000003">
    <property type="protein sequence ID" value="MBS9721601.1"/>
    <property type="molecule type" value="Genomic_DNA"/>
</dbReference>
<dbReference type="PANTHER" id="PTHR43877">
    <property type="entry name" value="AMINOALKYLPHOSPHONATE N-ACETYLTRANSFERASE-RELATED-RELATED"/>
    <property type="match status" value="1"/>
</dbReference>
<keyword evidence="1" id="KW-0808">Transferase</keyword>
<reference evidence="4 5" key="1">
    <citation type="submission" date="2021-03" db="EMBL/GenBank/DDBJ databases">
        <title>Tianweitania aestuarii sp. nov., isolated from a tidal flat.</title>
        <authorList>
            <person name="Park S."/>
            <person name="Yoon J.-H."/>
        </authorList>
    </citation>
    <scope>NUCLEOTIDE SEQUENCE [LARGE SCALE GENOMIC DNA]</scope>
    <source>
        <strain evidence="4 5">BSSL-BM11</strain>
    </source>
</reference>
<dbReference type="PROSITE" id="PS51186">
    <property type="entry name" value="GNAT"/>
    <property type="match status" value="1"/>
</dbReference>
<dbReference type="Proteomes" id="UP001297272">
    <property type="component" value="Unassembled WGS sequence"/>
</dbReference>
<evidence type="ECO:0000313" key="4">
    <source>
        <dbReference type="EMBL" id="MBS9721601.1"/>
    </source>
</evidence>
<comment type="caution">
    <text evidence="4">The sequence shown here is derived from an EMBL/GenBank/DDBJ whole genome shotgun (WGS) entry which is preliminary data.</text>
</comment>
<keyword evidence="5" id="KW-1185">Reference proteome</keyword>
<protein>
    <submittedName>
        <fullName evidence="4">GNAT family N-acetyltransferase</fullName>
    </submittedName>
</protein>
<dbReference type="InterPro" id="IPR050832">
    <property type="entry name" value="Bact_Acetyltransf"/>
</dbReference>
<proteinExistence type="predicted"/>
<dbReference type="RefSeq" id="WP_213985245.1">
    <property type="nucleotide sequence ID" value="NZ_JAFMNX010000003.1"/>
</dbReference>
<evidence type="ECO:0000313" key="5">
    <source>
        <dbReference type="Proteomes" id="UP001297272"/>
    </source>
</evidence>
<dbReference type="Pfam" id="PF13508">
    <property type="entry name" value="Acetyltransf_7"/>
    <property type="match status" value="1"/>
</dbReference>
<evidence type="ECO:0000259" key="3">
    <source>
        <dbReference type="PROSITE" id="PS51186"/>
    </source>
</evidence>
<dbReference type="Gene3D" id="3.40.630.30">
    <property type="match status" value="1"/>
</dbReference>
<dbReference type="InterPro" id="IPR000182">
    <property type="entry name" value="GNAT_dom"/>
</dbReference>
<evidence type="ECO:0000256" key="2">
    <source>
        <dbReference type="ARBA" id="ARBA00023315"/>
    </source>
</evidence>
<feature type="domain" description="N-acetyltransferase" evidence="3">
    <location>
        <begin position="5"/>
        <end position="153"/>
    </location>
</feature>
<name>A0ABS5RX50_9HYPH</name>
<dbReference type="InterPro" id="IPR016181">
    <property type="entry name" value="Acyl_CoA_acyltransferase"/>
</dbReference>
<gene>
    <name evidence="4" type="ORF">JYU29_12995</name>
</gene>
<keyword evidence="2" id="KW-0012">Acyltransferase</keyword>
<organism evidence="4 5">
    <name type="scientific">Tianweitania aestuarii</name>
    <dbReference type="NCBI Taxonomy" id="2814886"/>
    <lineage>
        <taxon>Bacteria</taxon>
        <taxon>Pseudomonadati</taxon>
        <taxon>Pseudomonadota</taxon>
        <taxon>Alphaproteobacteria</taxon>
        <taxon>Hyphomicrobiales</taxon>
        <taxon>Phyllobacteriaceae</taxon>
        <taxon>Tianweitania</taxon>
    </lineage>
</organism>
<sequence>MPEQIRIDDLRDRPERIDDVADRLWTAWWRDGGVSLEELTGLVRESLGPSIVPSTFVAHRDGQFAGTASLIAHDMDARPHYSPWVAAVWVEADHRGSGIGSQLVRHISALAFAAGIARLYLYCEPSKGPFYAALGWRQIEADVDGNDIFVLDA</sequence>
<dbReference type="CDD" id="cd04301">
    <property type="entry name" value="NAT_SF"/>
    <property type="match status" value="1"/>
</dbReference>
<accession>A0ABS5RX50</accession>
<evidence type="ECO:0000256" key="1">
    <source>
        <dbReference type="ARBA" id="ARBA00022679"/>
    </source>
</evidence>
<dbReference type="SUPFAM" id="SSF55729">
    <property type="entry name" value="Acyl-CoA N-acyltransferases (Nat)"/>
    <property type="match status" value="1"/>
</dbReference>